<dbReference type="Proteomes" id="UP000029661">
    <property type="component" value="Chromosome"/>
</dbReference>
<proteinExistence type="predicted"/>
<protein>
    <recommendedName>
        <fullName evidence="5">AttH domain-containing protein</fullName>
    </recommendedName>
</protein>
<dbReference type="Pfam" id="PF23212">
    <property type="entry name" value="DUF7064"/>
    <property type="match status" value="1"/>
</dbReference>
<evidence type="ECO:0000259" key="1">
    <source>
        <dbReference type="Pfam" id="PF23212"/>
    </source>
</evidence>
<dbReference type="PANTHER" id="PTHR34717:SF1">
    <property type="entry name" value="EG:BACR7A4.20 PROTEIN"/>
    <property type="match status" value="1"/>
</dbReference>
<organism evidence="3 4">
    <name type="scientific">Methanobacterium formicicum</name>
    <dbReference type="NCBI Taxonomy" id="2162"/>
    <lineage>
        <taxon>Archaea</taxon>
        <taxon>Methanobacteriati</taxon>
        <taxon>Methanobacteriota</taxon>
        <taxon>Methanomada group</taxon>
        <taxon>Methanobacteria</taxon>
        <taxon>Methanobacteriales</taxon>
        <taxon>Methanobacteriaceae</taxon>
        <taxon>Methanobacterium</taxon>
    </lineage>
</organism>
<reference evidence="3 4" key="1">
    <citation type="submission" date="2013-12" db="EMBL/GenBank/DDBJ databases">
        <title>The complete genome sequence of Methanobacterium sp. BRM9.</title>
        <authorList>
            <consortium name="Pastoral Greenhouse Gas Research Consortium"/>
            <person name="Kelly W.J."/>
            <person name="Leahy S.C."/>
            <person name="Perry R."/>
            <person name="Li D."/>
            <person name="Altermann E."/>
            <person name="Lambie S.C."/>
            <person name="Attwood G.T."/>
        </authorList>
    </citation>
    <scope>NUCLEOTIDE SEQUENCE [LARGE SCALE GENOMIC DNA]</scope>
    <source>
        <strain evidence="3 4">BRM9</strain>
    </source>
</reference>
<dbReference type="Pfam" id="PF23213">
    <property type="entry name" value="DUF7065"/>
    <property type="match status" value="1"/>
</dbReference>
<dbReference type="InterPro" id="IPR055493">
    <property type="entry name" value="DUF7065"/>
</dbReference>
<dbReference type="AlphaFoldDB" id="A0A089ZCV8"/>
<dbReference type="SUPFAM" id="SSF159245">
    <property type="entry name" value="AttH-like"/>
    <property type="match status" value="1"/>
</dbReference>
<dbReference type="InterPro" id="IPR055492">
    <property type="entry name" value="DUF7064"/>
</dbReference>
<dbReference type="EMBL" id="CP006933">
    <property type="protein sequence ID" value="AIS31867.1"/>
    <property type="molecule type" value="Genomic_DNA"/>
</dbReference>
<evidence type="ECO:0000313" key="4">
    <source>
        <dbReference type="Proteomes" id="UP000029661"/>
    </source>
</evidence>
<dbReference type="RefSeq" id="WP_231553493.1">
    <property type="nucleotide sequence ID" value="NZ_CP006933.1"/>
</dbReference>
<dbReference type="PANTHER" id="PTHR34717">
    <property type="entry name" value="EG:BACR7A4.20 PROTEIN"/>
    <property type="match status" value="1"/>
</dbReference>
<sequence length="306" mass="35101">MNIRKSVEGLIVMDGQEELKNHEEWNESYYFNFYDRKNQVTAFMRIGNKVNKNEKSMFFFLMTPQQTAGIKLETPCDDKPLSIAGLEYQELGPGKWNLQFNGSIFNPLEKVPTEFKVKMDVTWQALNPVMDYVDCVDEKQAEMSSNVASEHYEQFGRAQGIIEIDGKSFPVEKALGERDLSRGVREWGSPKMWMWINSEFSPEEAFNVTKLSTDEGDVDAGYFYTNSANQPLVKSDIDVKFNQGIPSRFSMVLYDKQGSQYPVEGEVVRMGMVPVDEQMILIETLSKYQWEGKEGYGIAEFLVPKP</sequence>
<dbReference type="STRING" id="2162.BRM9_1051"/>
<evidence type="ECO:0000313" key="3">
    <source>
        <dbReference type="EMBL" id="AIS31867.1"/>
    </source>
</evidence>
<accession>A0A089ZCV8</accession>
<feature type="domain" description="DUF7065" evidence="2">
    <location>
        <begin position="21"/>
        <end position="185"/>
    </location>
</feature>
<evidence type="ECO:0000259" key="2">
    <source>
        <dbReference type="Pfam" id="PF23213"/>
    </source>
</evidence>
<gene>
    <name evidence="3" type="ORF">BRM9_1051</name>
</gene>
<evidence type="ECO:0008006" key="5">
    <source>
        <dbReference type="Google" id="ProtNLM"/>
    </source>
</evidence>
<feature type="domain" description="DUF7064" evidence="1">
    <location>
        <begin position="192"/>
        <end position="301"/>
    </location>
</feature>
<dbReference type="KEGG" id="mfc:BRM9_1051"/>
<dbReference type="GeneID" id="24792207"/>
<name>A0A089ZCV8_METFO</name>